<sequence length="343" mass="36512">MSQAVNHQLLLASRPQGEVTPDNFRMVEAPVPSADDLADGQVLVRHHYLSLDPYMRGRMNDSKSYAEPQPLDTVMIGGTVGEVVASKHPKFAVGDKVVGMGGWQEYSVVDATERGLLNKVDTTHIPLSAYLGSVGMPGVTAWYGLIKIIQPKAGETVVVSAASGAVGSVVGQLAKARGCRVVGVAGGAEKCRYVVDELGFDACVDYKANPDPKSFYKALKEATPNGIDGYFENVGGMVLDAVLARMNAFGRIAVCGMIAGYNGEPTPMQNPALILVNRLKVEGFIVSEHPEVWPEAMTELGGMVATGKMKFRESVAQGLSAAPEAFMGLLKGRNFGKQLVKLI</sequence>
<accession>A0A2U8FRN7</accession>
<reference evidence="3 4" key="1">
    <citation type="submission" date="2018-05" db="EMBL/GenBank/DDBJ databases">
        <title>complete genome sequence of Aquabacterium olei NBRC 110486.</title>
        <authorList>
            <person name="Tang B."/>
            <person name="Chang J."/>
            <person name="Zhang L."/>
            <person name="Yang H."/>
        </authorList>
    </citation>
    <scope>NUCLEOTIDE SEQUENCE [LARGE SCALE GENOMIC DNA]</scope>
    <source>
        <strain evidence="3 4">NBRC 110486</strain>
    </source>
</reference>
<protein>
    <submittedName>
        <fullName evidence="3">NADP-dependent oxidoreductase</fullName>
    </submittedName>
</protein>
<dbReference type="Pfam" id="PF16884">
    <property type="entry name" value="ADH_N_2"/>
    <property type="match status" value="1"/>
</dbReference>
<dbReference type="InterPro" id="IPR020843">
    <property type="entry name" value="ER"/>
</dbReference>
<proteinExistence type="predicted"/>
<dbReference type="InterPro" id="IPR013149">
    <property type="entry name" value="ADH-like_C"/>
</dbReference>
<dbReference type="RefSeq" id="WP_109035508.1">
    <property type="nucleotide sequence ID" value="NZ_CP029210.1"/>
</dbReference>
<dbReference type="EMBL" id="CP029210">
    <property type="protein sequence ID" value="AWI52946.1"/>
    <property type="molecule type" value="Genomic_DNA"/>
</dbReference>
<dbReference type="KEGG" id="aon:DEH84_05530"/>
<gene>
    <name evidence="3" type="ORF">DEH84_05530</name>
</gene>
<dbReference type="InterPro" id="IPR045010">
    <property type="entry name" value="MDR_fam"/>
</dbReference>
<keyword evidence="1" id="KW-0560">Oxidoreductase</keyword>
<dbReference type="InterPro" id="IPR041694">
    <property type="entry name" value="ADH_N_2"/>
</dbReference>
<dbReference type="PANTHER" id="PTHR43205">
    <property type="entry name" value="PROSTAGLANDIN REDUCTASE"/>
    <property type="match status" value="1"/>
</dbReference>
<dbReference type="GO" id="GO:0016628">
    <property type="term" value="F:oxidoreductase activity, acting on the CH-CH group of donors, NAD or NADP as acceptor"/>
    <property type="evidence" value="ECO:0007669"/>
    <property type="project" value="InterPro"/>
</dbReference>
<feature type="domain" description="Enoyl reductase (ER)" evidence="2">
    <location>
        <begin position="19"/>
        <end position="340"/>
    </location>
</feature>
<dbReference type="SUPFAM" id="SSF51735">
    <property type="entry name" value="NAD(P)-binding Rossmann-fold domains"/>
    <property type="match status" value="1"/>
</dbReference>
<dbReference type="PANTHER" id="PTHR43205:SF7">
    <property type="entry name" value="PROSTAGLANDIN REDUCTASE 1"/>
    <property type="match status" value="1"/>
</dbReference>
<dbReference type="InterPro" id="IPR036291">
    <property type="entry name" value="NAD(P)-bd_dom_sf"/>
</dbReference>
<dbReference type="Pfam" id="PF00107">
    <property type="entry name" value="ADH_zinc_N"/>
    <property type="match status" value="1"/>
</dbReference>
<dbReference type="Gene3D" id="3.90.180.10">
    <property type="entry name" value="Medium-chain alcohol dehydrogenases, catalytic domain"/>
    <property type="match status" value="1"/>
</dbReference>
<dbReference type="InterPro" id="IPR011032">
    <property type="entry name" value="GroES-like_sf"/>
</dbReference>
<evidence type="ECO:0000313" key="3">
    <source>
        <dbReference type="EMBL" id="AWI52946.1"/>
    </source>
</evidence>
<dbReference type="Proteomes" id="UP000244892">
    <property type="component" value="Chromosome"/>
</dbReference>
<dbReference type="AlphaFoldDB" id="A0A2U8FRN7"/>
<evidence type="ECO:0000259" key="2">
    <source>
        <dbReference type="SMART" id="SM00829"/>
    </source>
</evidence>
<dbReference type="SMART" id="SM00829">
    <property type="entry name" value="PKS_ER"/>
    <property type="match status" value="1"/>
</dbReference>
<evidence type="ECO:0000313" key="4">
    <source>
        <dbReference type="Proteomes" id="UP000244892"/>
    </source>
</evidence>
<name>A0A2U8FRN7_9BURK</name>
<dbReference type="OrthoDB" id="9805663at2"/>
<dbReference type="FunFam" id="3.40.50.720:FF:000121">
    <property type="entry name" value="Prostaglandin reductase 2"/>
    <property type="match status" value="1"/>
</dbReference>
<dbReference type="SUPFAM" id="SSF50129">
    <property type="entry name" value="GroES-like"/>
    <property type="match status" value="1"/>
</dbReference>
<evidence type="ECO:0000256" key="1">
    <source>
        <dbReference type="ARBA" id="ARBA00023002"/>
    </source>
</evidence>
<keyword evidence="4" id="KW-1185">Reference proteome</keyword>
<dbReference type="Gene3D" id="3.40.50.720">
    <property type="entry name" value="NAD(P)-binding Rossmann-like Domain"/>
    <property type="match status" value="1"/>
</dbReference>
<organism evidence="3 4">
    <name type="scientific">Aquabacterium olei</name>
    <dbReference type="NCBI Taxonomy" id="1296669"/>
    <lineage>
        <taxon>Bacteria</taxon>
        <taxon>Pseudomonadati</taxon>
        <taxon>Pseudomonadota</taxon>
        <taxon>Betaproteobacteria</taxon>
        <taxon>Burkholderiales</taxon>
        <taxon>Aquabacterium</taxon>
    </lineage>
</organism>
<dbReference type="CDD" id="cd05288">
    <property type="entry name" value="PGDH"/>
    <property type="match status" value="1"/>
</dbReference>